<dbReference type="Gramene" id="TuG1812G0300005405.01.T01">
    <property type="protein sequence ID" value="TuG1812G0300005405.01.T01"/>
    <property type="gene ID" value="TuG1812G0300005405.01"/>
</dbReference>
<reference evidence="2" key="3">
    <citation type="submission" date="2022-06" db="UniProtKB">
        <authorList>
            <consortium name="EnsemblPlants"/>
        </authorList>
    </citation>
    <scope>IDENTIFICATION</scope>
</reference>
<evidence type="ECO:0000313" key="2">
    <source>
        <dbReference type="EnsemblPlants" id="TuG1812G0300005405.01.T01"/>
    </source>
</evidence>
<dbReference type="EnsemblPlants" id="TuG1812G0300005405.01.T01">
    <property type="protein sequence ID" value="TuG1812G0300005405.01.T01"/>
    <property type="gene ID" value="TuG1812G0300005405.01"/>
</dbReference>
<name>A0A8R7U2F9_TRIUA</name>
<evidence type="ECO:0000256" key="1">
    <source>
        <dbReference type="SAM" id="MobiDB-lite"/>
    </source>
</evidence>
<evidence type="ECO:0000313" key="3">
    <source>
        <dbReference type="Proteomes" id="UP000015106"/>
    </source>
</evidence>
<protein>
    <submittedName>
        <fullName evidence="2">Uncharacterized protein</fullName>
    </submittedName>
</protein>
<organism evidence="2 3">
    <name type="scientific">Triticum urartu</name>
    <name type="common">Red wild einkorn</name>
    <name type="synonym">Crithodium urartu</name>
    <dbReference type="NCBI Taxonomy" id="4572"/>
    <lineage>
        <taxon>Eukaryota</taxon>
        <taxon>Viridiplantae</taxon>
        <taxon>Streptophyta</taxon>
        <taxon>Embryophyta</taxon>
        <taxon>Tracheophyta</taxon>
        <taxon>Spermatophyta</taxon>
        <taxon>Magnoliopsida</taxon>
        <taxon>Liliopsida</taxon>
        <taxon>Poales</taxon>
        <taxon>Poaceae</taxon>
        <taxon>BOP clade</taxon>
        <taxon>Pooideae</taxon>
        <taxon>Triticodae</taxon>
        <taxon>Triticeae</taxon>
        <taxon>Triticinae</taxon>
        <taxon>Triticum</taxon>
    </lineage>
</organism>
<accession>A0A8R7U2F9</accession>
<reference evidence="2" key="2">
    <citation type="submission" date="2018-03" db="EMBL/GenBank/DDBJ databases">
        <title>The Triticum urartu genome reveals the dynamic nature of wheat genome evolution.</title>
        <authorList>
            <person name="Ling H."/>
            <person name="Ma B."/>
            <person name="Shi X."/>
            <person name="Liu H."/>
            <person name="Dong L."/>
            <person name="Sun H."/>
            <person name="Cao Y."/>
            <person name="Gao Q."/>
            <person name="Zheng S."/>
            <person name="Li Y."/>
            <person name="Yu Y."/>
            <person name="Du H."/>
            <person name="Qi M."/>
            <person name="Li Y."/>
            <person name="Yu H."/>
            <person name="Cui Y."/>
            <person name="Wang N."/>
            <person name="Chen C."/>
            <person name="Wu H."/>
            <person name="Zhao Y."/>
            <person name="Zhang J."/>
            <person name="Li Y."/>
            <person name="Zhou W."/>
            <person name="Zhang B."/>
            <person name="Hu W."/>
            <person name="Eijk M."/>
            <person name="Tang J."/>
            <person name="Witsenboer H."/>
            <person name="Zhao S."/>
            <person name="Li Z."/>
            <person name="Zhang A."/>
            <person name="Wang D."/>
            <person name="Liang C."/>
        </authorList>
    </citation>
    <scope>NUCLEOTIDE SEQUENCE [LARGE SCALE GENOMIC DNA]</scope>
    <source>
        <strain evidence="2">cv. G1812</strain>
    </source>
</reference>
<sequence length="94" mass="10192">PDLVRSGRKSSRSDDADLILPSLCLQRPPAPPAKSFSPRRRHHPLPPARILCPVMATAQRSVSTSGEIDYPSRLISPQTNSNGLVVTLLVLRAS</sequence>
<feature type="region of interest" description="Disordered" evidence="1">
    <location>
        <begin position="27"/>
        <end position="48"/>
    </location>
</feature>
<keyword evidence="3" id="KW-1185">Reference proteome</keyword>
<dbReference type="Proteomes" id="UP000015106">
    <property type="component" value="Chromosome 3"/>
</dbReference>
<dbReference type="AlphaFoldDB" id="A0A8R7U2F9"/>
<reference evidence="3" key="1">
    <citation type="journal article" date="2013" name="Nature">
        <title>Draft genome of the wheat A-genome progenitor Triticum urartu.</title>
        <authorList>
            <person name="Ling H.Q."/>
            <person name="Zhao S."/>
            <person name="Liu D."/>
            <person name="Wang J."/>
            <person name="Sun H."/>
            <person name="Zhang C."/>
            <person name="Fan H."/>
            <person name="Li D."/>
            <person name="Dong L."/>
            <person name="Tao Y."/>
            <person name="Gao C."/>
            <person name="Wu H."/>
            <person name="Li Y."/>
            <person name="Cui Y."/>
            <person name="Guo X."/>
            <person name="Zheng S."/>
            <person name="Wang B."/>
            <person name="Yu K."/>
            <person name="Liang Q."/>
            <person name="Yang W."/>
            <person name="Lou X."/>
            <person name="Chen J."/>
            <person name="Feng M."/>
            <person name="Jian J."/>
            <person name="Zhang X."/>
            <person name="Luo G."/>
            <person name="Jiang Y."/>
            <person name="Liu J."/>
            <person name="Wang Z."/>
            <person name="Sha Y."/>
            <person name="Zhang B."/>
            <person name="Wu H."/>
            <person name="Tang D."/>
            <person name="Shen Q."/>
            <person name="Xue P."/>
            <person name="Zou S."/>
            <person name="Wang X."/>
            <person name="Liu X."/>
            <person name="Wang F."/>
            <person name="Yang Y."/>
            <person name="An X."/>
            <person name="Dong Z."/>
            <person name="Zhang K."/>
            <person name="Zhang X."/>
            <person name="Luo M.C."/>
            <person name="Dvorak J."/>
            <person name="Tong Y."/>
            <person name="Wang J."/>
            <person name="Yang H."/>
            <person name="Li Z."/>
            <person name="Wang D."/>
            <person name="Zhang A."/>
            <person name="Wang J."/>
        </authorList>
    </citation>
    <scope>NUCLEOTIDE SEQUENCE</scope>
    <source>
        <strain evidence="3">cv. G1812</strain>
    </source>
</reference>
<proteinExistence type="predicted"/>